<dbReference type="EMBL" id="SLVV01000012">
    <property type="protein sequence ID" value="TCN21468.1"/>
    <property type="molecule type" value="Genomic_DNA"/>
</dbReference>
<dbReference type="SUPFAM" id="SSF46689">
    <property type="entry name" value="Homeodomain-like"/>
    <property type="match status" value="2"/>
</dbReference>
<dbReference type="Pfam" id="PF00072">
    <property type="entry name" value="Response_reg"/>
    <property type="match status" value="1"/>
</dbReference>
<name>A0A4R2B4E2_9BACI</name>
<dbReference type="PRINTS" id="PR00032">
    <property type="entry name" value="HTHARAC"/>
</dbReference>
<reference evidence="11 12" key="1">
    <citation type="journal article" date="2015" name="Stand. Genomic Sci.">
        <title>Genomic Encyclopedia of Bacterial and Archaeal Type Strains, Phase III: the genomes of soil and plant-associated and newly described type strains.</title>
        <authorList>
            <person name="Whitman W.B."/>
            <person name="Woyke T."/>
            <person name="Klenk H.P."/>
            <person name="Zhou Y."/>
            <person name="Lilburn T.G."/>
            <person name="Beck B.J."/>
            <person name="De Vos P."/>
            <person name="Vandamme P."/>
            <person name="Eisen J.A."/>
            <person name="Garrity G."/>
            <person name="Hugenholtz P."/>
            <person name="Kyrpides N.C."/>
        </authorList>
    </citation>
    <scope>NUCLEOTIDE SEQUENCE [LARGE SCALE GENOMIC DNA]</scope>
    <source>
        <strain evidence="11 12">CV53</strain>
    </source>
</reference>
<evidence type="ECO:0000256" key="1">
    <source>
        <dbReference type="ARBA" id="ARBA00004496"/>
    </source>
</evidence>
<dbReference type="InterPro" id="IPR020449">
    <property type="entry name" value="Tscrpt_reg_AraC-type_HTH"/>
</dbReference>
<dbReference type="PROSITE" id="PS01124">
    <property type="entry name" value="HTH_ARAC_FAMILY_2"/>
    <property type="match status" value="1"/>
</dbReference>
<dbReference type="InterPro" id="IPR051552">
    <property type="entry name" value="HptR"/>
</dbReference>
<comment type="caution">
    <text evidence="11">The sequence shown here is derived from an EMBL/GenBank/DDBJ whole genome shotgun (WGS) entry which is preliminary data.</text>
</comment>
<dbReference type="SMART" id="SM00448">
    <property type="entry name" value="REC"/>
    <property type="match status" value="1"/>
</dbReference>
<evidence type="ECO:0000256" key="8">
    <source>
        <dbReference type="PROSITE-ProRule" id="PRU00169"/>
    </source>
</evidence>
<dbReference type="SMART" id="SM00342">
    <property type="entry name" value="HTH_ARAC"/>
    <property type="match status" value="1"/>
</dbReference>
<evidence type="ECO:0000256" key="3">
    <source>
        <dbReference type="ARBA" id="ARBA00022553"/>
    </source>
</evidence>
<evidence type="ECO:0000256" key="7">
    <source>
        <dbReference type="ARBA" id="ARBA00023163"/>
    </source>
</evidence>
<dbReference type="InterPro" id="IPR001789">
    <property type="entry name" value="Sig_transdc_resp-reg_receiver"/>
</dbReference>
<evidence type="ECO:0000259" key="10">
    <source>
        <dbReference type="PROSITE" id="PS50110"/>
    </source>
</evidence>
<dbReference type="InterPro" id="IPR009057">
    <property type="entry name" value="Homeodomain-like_sf"/>
</dbReference>
<dbReference type="GO" id="GO:0043565">
    <property type="term" value="F:sequence-specific DNA binding"/>
    <property type="evidence" value="ECO:0007669"/>
    <property type="project" value="InterPro"/>
</dbReference>
<keyword evidence="7" id="KW-0804">Transcription</keyword>
<evidence type="ECO:0000259" key="9">
    <source>
        <dbReference type="PROSITE" id="PS01124"/>
    </source>
</evidence>
<evidence type="ECO:0000313" key="12">
    <source>
        <dbReference type="Proteomes" id="UP000295689"/>
    </source>
</evidence>
<comment type="subcellular location">
    <subcellularLocation>
        <location evidence="1">Cytoplasm</location>
    </subcellularLocation>
</comment>
<sequence length="369" mass="42700">MYKVVIVDDDRIIRRGLATVVPWEKHGFQLVGEAADGEQGLELIERENPHIVVSDIKMPFLDGLEMAKEIRKKNNRTKIILLTGYEDFKYAHEAIKVRAFDYLLKPVETESLLEKVKQASREWEDEYLREKQISEGSQAIEKEFLKKLSNPLSGAIEVPRFEEECIPLIKLGLSEKVSGYLENTQNNLMSKDISLEDVKLMAIRLMSLIIHESSKWAKTWDHSRFIDAQNEIMSMETITEIFETLEKMAVNLAAFVNGLNKNQKHSLVDKAIDYIKQNYHNEDLSLQTVAEKVHVSPAYLSNLFKVEKGFNFGEFLLETRMKAAMEIFRQRDFKTYEVAEQVGYANPQYFSSSFKKYTGYSPAEFKKLK</sequence>
<dbReference type="CDD" id="cd17536">
    <property type="entry name" value="REC_YesN-like"/>
    <property type="match status" value="1"/>
</dbReference>
<dbReference type="PANTHER" id="PTHR42713">
    <property type="entry name" value="HISTIDINE KINASE-RELATED"/>
    <property type="match status" value="1"/>
</dbReference>
<evidence type="ECO:0000256" key="2">
    <source>
        <dbReference type="ARBA" id="ARBA00022490"/>
    </source>
</evidence>
<evidence type="ECO:0000256" key="6">
    <source>
        <dbReference type="ARBA" id="ARBA00023125"/>
    </source>
</evidence>
<feature type="domain" description="HTH araC/xylS-type" evidence="9">
    <location>
        <begin position="269"/>
        <end position="368"/>
    </location>
</feature>
<evidence type="ECO:0000256" key="4">
    <source>
        <dbReference type="ARBA" id="ARBA00023012"/>
    </source>
</evidence>
<accession>A0A4R2B4E2</accession>
<keyword evidence="3 8" id="KW-0597">Phosphoprotein</keyword>
<proteinExistence type="predicted"/>
<organism evidence="11 12">
    <name type="scientific">Mesobacillus foraminis</name>
    <dbReference type="NCBI Taxonomy" id="279826"/>
    <lineage>
        <taxon>Bacteria</taxon>
        <taxon>Bacillati</taxon>
        <taxon>Bacillota</taxon>
        <taxon>Bacilli</taxon>
        <taxon>Bacillales</taxon>
        <taxon>Bacillaceae</taxon>
        <taxon>Mesobacillus</taxon>
    </lineage>
</organism>
<dbReference type="Gene3D" id="1.10.10.60">
    <property type="entry name" value="Homeodomain-like"/>
    <property type="match status" value="2"/>
</dbReference>
<keyword evidence="12" id="KW-1185">Reference proteome</keyword>
<protein>
    <submittedName>
        <fullName evidence="11">Two-component system response regulator YesN</fullName>
    </submittedName>
</protein>
<keyword evidence="4" id="KW-0902">Two-component regulatory system</keyword>
<dbReference type="Gene3D" id="3.40.50.2300">
    <property type="match status" value="1"/>
</dbReference>
<keyword evidence="6" id="KW-0238">DNA-binding</keyword>
<keyword evidence="5" id="KW-0805">Transcription regulation</keyword>
<dbReference type="InterPro" id="IPR018060">
    <property type="entry name" value="HTH_AraC"/>
</dbReference>
<dbReference type="RefSeq" id="WP_132010603.1">
    <property type="nucleotide sequence ID" value="NZ_JABUHM010000014.1"/>
</dbReference>
<dbReference type="GO" id="GO:0003700">
    <property type="term" value="F:DNA-binding transcription factor activity"/>
    <property type="evidence" value="ECO:0007669"/>
    <property type="project" value="InterPro"/>
</dbReference>
<evidence type="ECO:0000256" key="5">
    <source>
        <dbReference type="ARBA" id="ARBA00023015"/>
    </source>
</evidence>
<dbReference type="GO" id="GO:0005737">
    <property type="term" value="C:cytoplasm"/>
    <property type="evidence" value="ECO:0007669"/>
    <property type="project" value="UniProtKB-SubCell"/>
</dbReference>
<dbReference type="SUPFAM" id="SSF52172">
    <property type="entry name" value="CheY-like"/>
    <property type="match status" value="1"/>
</dbReference>
<dbReference type="PROSITE" id="PS50110">
    <property type="entry name" value="RESPONSE_REGULATORY"/>
    <property type="match status" value="1"/>
</dbReference>
<dbReference type="Pfam" id="PF12833">
    <property type="entry name" value="HTH_18"/>
    <property type="match status" value="1"/>
</dbReference>
<dbReference type="AlphaFoldDB" id="A0A4R2B4E2"/>
<dbReference type="PANTHER" id="PTHR42713:SF3">
    <property type="entry name" value="TRANSCRIPTIONAL REGULATORY PROTEIN HPTR"/>
    <property type="match status" value="1"/>
</dbReference>
<dbReference type="InterPro" id="IPR011006">
    <property type="entry name" value="CheY-like_superfamily"/>
</dbReference>
<dbReference type="GO" id="GO:0000160">
    <property type="term" value="P:phosphorelay signal transduction system"/>
    <property type="evidence" value="ECO:0007669"/>
    <property type="project" value="UniProtKB-KW"/>
</dbReference>
<gene>
    <name evidence="11" type="ORF">EV146_112151</name>
</gene>
<keyword evidence="2" id="KW-0963">Cytoplasm</keyword>
<dbReference type="Proteomes" id="UP000295689">
    <property type="component" value="Unassembled WGS sequence"/>
</dbReference>
<feature type="modified residue" description="4-aspartylphosphate" evidence="8">
    <location>
        <position position="55"/>
    </location>
</feature>
<feature type="domain" description="Response regulatory" evidence="10">
    <location>
        <begin position="3"/>
        <end position="120"/>
    </location>
</feature>
<evidence type="ECO:0000313" key="11">
    <source>
        <dbReference type="EMBL" id="TCN21468.1"/>
    </source>
</evidence>